<dbReference type="Proteomes" id="UP000064967">
    <property type="component" value="Chromosome"/>
</dbReference>
<evidence type="ECO:0008006" key="3">
    <source>
        <dbReference type="Google" id="ProtNLM"/>
    </source>
</evidence>
<dbReference type="AlphaFoldDB" id="A0A0K1PN32"/>
<proteinExistence type="predicted"/>
<evidence type="ECO:0000313" key="1">
    <source>
        <dbReference type="EMBL" id="AKU94922.1"/>
    </source>
</evidence>
<dbReference type="Pfam" id="PF09965">
    <property type="entry name" value="DUF2199"/>
    <property type="match status" value="1"/>
</dbReference>
<keyword evidence="2" id="KW-1185">Reference proteome</keyword>
<accession>A0A0K1PN32</accession>
<sequence length="151" mass="17057">MPTSFHARAPAYWSDALASDPKSELSEDQCVIGEEHFFIRGLLRLPIRDTDDHFTWGVWVSLSRSNFLRTSELWEQVGREAEPPMFGWLSTDLAQVYGVPTLNLETMVHTQPVGDRPWIVLAPTDHPLAVDQHAGITLARARAIVERLMHG</sequence>
<dbReference type="KEGG" id="llu:AKJ09_01586"/>
<name>A0A0K1PN32_9BACT</name>
<reference evidence="1 2" key="1">
    <citation type="submission" date="2015-08" db="EMBL/GenBank/DDBJ databases">
        <authorList>
            <person name="Babu N.S."/>
            <person name="Beckwith C.J."/>
            <person name="Beseler K.G."/>
            <person name="Brison A."/>
            <person name="Carone J.V."/>
            <person name="Caskin T.P."/>
            <person name="Diamond M."/>
            <person name="Durham M.E."/>
            <person name="Foxe J.M."/>
            <person name="Go M."/>
            <person name="Henderson B.A."/>
            <person name="Jones I.B."/>
            <person name="McGettigan J.A."/>
            <person name="Micheletti S.J."/>
            <person name="Nasrallah M.E."/>
            <person name="Ortiz D."/>
            <person name="Piller C.R."/>
            <person name="Privatt S.R."/>
            <person name="Schneider S.L."/>
            <person name="Sharp S."/>
            <person name="Smith T.C."/>
            <person name="Stanton J.D."/>
            <person name="Ullery H.E."/>
            <person name="Wilson R.J."/>
            <person name="Serrano M.G."/>
            <person name="Buck G."/>
            <person name="Lee V."/>
            <person name="Wang Y."/>
            <person name="Carvalho R."/>
            <person name="Voegtly L."/>
            <person name="Shi R."/>
            <person name="Duckworth R."/>
            <person name="Johnson A."/>
            <person name="Loviza R."/>
            <person name="Walstead R."/>
            <person name="Shah Z."/>
            <person name="Kiflezghi M."/>
            <person name="Wade K."/>
            <person name="Ball S.L."/>
            <person name="Bradley K.W."/>
            <person name="Asai D.J."/>
            <person name="Bowman C.A."/>
            <person name="Russell D.A."/>
            <person name="Pope W.H."/>
            <person name="Jacobs-Sera D."/>
            <person name="Hendrix R.W."/>
            <person name="Hatfull G.F."/>
        </authorList>
    </citation>
    <scope>NUCLEOTIDE SEQUENCE [LARGE SCALE GENOMIC DNA]</scope>
    <source>
        <strain evidence="1 2">DSM 27648</strain>
    </source>
</reference>
<organism evidence="1 2">
    <name type="scientific">Labilithrix luteola</name>
    <dbReference type="NCBI Taxonomy" id="1391654"/>
    <lineage>
        <taxon>Bacteria</taxon>
        <taxon>Pseudomonadati</taxon>
        <taxon>Myxococcota</taxon>
        <taxon>Polyangia</taxon>
        <taxon>Polyangiales</taxon>
        <taxon>Labilitrichaceae</taxon>
        <taxon>Labilithrix</taxon>
    </lineage>
</organism>
<evidence type="ECO:0000313" key="2">
    <source>
        <dbReference type="Proteomes" id="UP000064967"/>
    </source>
</evidence>
<gene>
    <name evidence="1" type="ORF">AKJ09_01586</name>
</gene>
<dbReference type="InterPro" id="IPR018697">
    <property type="entry name" value="DUF2199"/>
</dbReference>
<dbReference type="EMBL" id="CP012333">
    <property type="protein sequence ID" value="AKU94922.1"/>
    <property type="molecule type" value="Genomic_DNA"/>
</dbReference>
<protein>
    <recommendedName>
        <fullName evidence="3">DUF2199 domain-containing protein</fullName>
    </recommendedName>
</protein>